<comment type="caution">
    <text evidence="2">The sequence shown here is derived from an EMBL/GenBank/DDBJ whole genome shotgun (WGS) entry which is preliminary data.</text>
</comment>
<proteinExistence type="predicted"/>
<evidence type="ECO:0000313" key="2">
    <source>
        <dbReference type="EMBL" id="CAD2174622.1"/>
    </source>
</evidence>
<dbReference type="EMBL" id="CAJEWN010000239">
    <property type="protein sequence ID" value="CAD2174622.1"/>
    <property type="molecule type" value="Genomic_DNA"/>
</dbReference>
<dbReference type="OrthoDB" id="5895361at2759"/>
<dbReference type="InterPro" id="IPR023252">
    <property type="entry name" value="Aurora_borealis_protein"/>
</dbReference>
<organism evidence="2 3">
    <name type="scientific">Meloidogyne enterolobii</name>
    <name type="common">Root-knot nematode worm</name>
    <name type="synonym">Meloidogyne mayaguensis</name>
    <dbReference type="NCBI Taxonomy" id="390850"/>
    <lineage>
        <taxon>Eukaryota</taxon>
        <taxon>Metazoa</taxon>
        <taxon>Ecdysozoa</taxon>
        <taxon>Nematoda</taxon>
        <taxon>Chromadorea</taxon>
        <taxon>Rhabditida</taxon>
        <taxon>Tylenchina</taxon>
        <taxon>Tylenchomorpha</taxon>
        <taxon>Tylenchoidea</taxon>
        <taxon>Meloidogynidae</taxon>
        <taxon>Meloidogyninae</taxon>
        <taxon>Meloidogyne</taxon>
    </lineage>
</organism>
<gene>
    <name evidence="2" type="ORF">MENT_LOCUS26305</name>
</gene>
<reference evidence="2 3" key="1">
    <citation type="submission" date="2020-08" db="EMBL/GenBank/DDBJ databases">
        <authorList>
            <person name="Koutsovoulos G."/>
            <person name="Danchin GJ E."/>
        </authorList>
    </citation>
    <scope>NUCLEOTIDE SEQUENCE [LARGE SCALE GENOMIC DNA]</scope>
</reference>
<evidence type="ECO:0000313" key="3">
    <source>
        <dbReference type="Proteomes" id="UP000580250"/>
    </source>
</evidence>
<dbReference type="AlphaFoldDB" id="A0A6V7VI94"/>
<feature type="region of interest" description="Disordered" evidence="1">
    <location>
        <begin position="1"/>
        <end position="31"/>
    </location>
</feature>
<dbReference type="Proteomes" id="UP000580250">
    <property type="component" value="Unassembled WGS sequence"/>
</dbReference>
<sequence length="268" mass="30664">MNGTTSNSIVNGVSTFKEENDSDEGIGKSESHTNAFKRHKIHLSPKDDKAVGLRKLHLQMEQIQYLLRLEFIKEKFVKFTWSVDELAIFRPVNFDEAEFSLPPDDWNPNPNHDVEKFWSRNTQIFPSPDIQNVFRPVGENYTKSSSSSSPNCYSYSSEDFYLSKSHGQNSTESSSSRSTSNKRFIHSSDNSTDDALLFKLDNIKDEKENEHEFEQIEHSLSIGDDADQIFADLEHESGSFVMRQQVNSPIENVEKLLFLETSPIKPNS</sequence>
<feature type="compositionally biased region" description="Polar residues" evidence="1">
    <location>
        <begin position="1"/>
        <end position="14"/>
    </location>
</feature>
<dbReference type="Pfam" id="PF15280">
    <property type="entry name" value="BORA_N"/>
    <property type="match status" value="1"/>
</dbReference>
<feature type="compositionally biased region" description="Low complexity" evidence="1">
    <location>
        <begin position="170"/>
        <end position="179"/>
    </location>
</feature>
<protein>
    <submittedName>
        <fullName evidence="2">Uncharacterized protein</fullName>
    </submittedName>
</protein>
<evidence type="ECO:0000256" key="1">
    <source>
        <dbReference type="SAM" id="MobiDB-lite"/>
    </source>
</evidence>
<feature type="region of interest" description="Disordered" evidence="1">
    <location>
        <begin position="166"/>
        <end position="187"/>
    </location>
</feature>
<name>A0A6V7VI94_MELEN</name>
<accession>A0A6V7VI94</accession>